<keyword evidence="2" id="KW-1185">Reference proteome</keyword>
<evidence type="ECO:0008006" key="3">
    <source>
        <dbReference type="Google" id="ProtNLM"/>
    </source>
</evidence>
<organism evidence="1 2">
    <name type="scientific">Agromyces bauzanensis</name>
    <dbReference type="NCBI Taxonomy" id="1308924"/>
    <lineage>
        <taxon>Bacteria</taxon>
        <taxon>Bacillati</taxon>
        <taxon>Actinomycetota</taxon>
        <taxon>Actinomycetes</taxon>
        <taxon>Micrococcales</taxon>
        <taxon>Microbacteriaceae</taxon>
        <taxon>Agromyces</taxon>
    </lineage>
</organism>
<reference evidence="1" key="2">
    <citation type="submission" date="2020-09" db="EMBL/GenBank/DDBJ databases">
        <authorList>
            <person name="Sun Q."/>
            <person name="Zhou Y."/>
        </authorList>
    </citation>
    <scope>NUCLEOTIDE SEQUENCE</scope>
    <source>
        <strain evidence="1">CGMCC 1.8984</strain>
    </source>
</reference>
<reference evidence="1" key="1">
    <citation type="journal article" date="2014" name="Int. J. Syst. Evol. Microbiol.">
        <title>Complete genome sequence of Corynebacterium casei LMG S-19264T (=DSM 44701T), isolated from a smear-ripened cheese.</title>
        <authorList>
            <consortium name="US DOE Joint Genome Institute (JGI-PGF)"/>
            <person name="Walter F."/>
            <person name="Albersmeier A."/>
            <person name="Kalinowski J."/>
            <person name="Ruckert C."/>
        </authorList>
    </citation>
    <scope>NUCLEOTIDE SEQUENCE</scope>
    <source>
        <strain evidence="1">CGMCC 1.8984</strain>
    </source>
</reference>
<protein>
    <recommendedName>
        <fullName evidence="3">PE-PGRS family protein</fullName>
    </recommendedName>
</protein>
<dbReference type="Proteomes" id="UP000636956">
    <property type="component" value="Unassembled WGS sequence"/>
</dbReference>
<proteinExistence type="predicted"/>
<evidence type="ECO:0000313" key="1">
    <source>
        <dbReference type="EMBL" id="GGJ92655.1"/>
    </source>
</evidence>
<evidence type="ECO:0000313" key="2">
    <source>
        <dbReference type="Proteomes" id="UP000636956"/>
    </source>
</evidence>
<dbReference type="EMBL" id="BMMD01000029">
    <property type="protein sequence ID" value="GGJ92655.1"/>
    <property type="molecule type" value="Genomic_DNA"/>
</dbReference>
<accession>A0A917UXB0</accession>
<name>A0A917UXB0_9MICO</name>
<gene>
    <name evidence="1" type="ORF">GCM10011372_33960</name>
</gene>
<comment type="caution">
    <text evidence="1">The sequence shown here is derived from an EMBL/GenBank/DDBJ whole genome shotgun (WGS) entry which is preliminary data.</text>
</comment>
<sequence length="284" mass="32005">MEVGERWGYRSRGIDPLVEVEVLKLGSQKPPRVQIRFVDESAEGREDWVPPGRLKVPWADAAEFTANEARWEAVDTHPGLNETPTEWAISDVFEAVIDPAVAEPVYRYAGVTSIVDPSGLAQRLQVDEAFLRSSPLAFEDEGALLVPWETTERLVQRACELYGDDILESLAKDEAKARHEATHGYTVRFGRNDEGRFVTPEDAAARDAEWPFGKKKRDLVRVWCGADAIDRHEELRALREEVVRLDRLLSEAIHALRDSGAKARADDLERRFGVPVANAKNPRR</sequence>
<dbReference type="AlphaFoldDB" id="A0A917UXB0"/>
<dbReference type="RefSeq" id="WP_345001477.1">
    <property type="nucleotide sequence ID" value="NZ_BAABFW010000051.1"/>
</dbReference>